<dbReference type="AlphaFoldDB" id="A0A2V0RHR3"/>
<organism evidence="1">
    <name type="scientific">viral metagenome</name>
    <dbReference type="NCBI Taxonomy" id="1070528"/>
    <lineage>
        <taxon>unclassified sequences</taxon>
        <taxon>metagenomes</taxon>
        <taxon>organismal metagenomes</taxon>
    </lineage>
</organism>
<sequence length="317" mass="35575">MRDCFLAPEGRGTFFYTAAAIRSIALMEMWIANNGLTPPGHYDAQIEWSLDVNALLAAPFVGTVDFQPDGGQQLVQVTRSLHARNIEKCIWAKRMHMVGAWMDIAAHWNAGDRKIRETMKTWADGLFTVKATQYVEQIAAGIIVLPAAIRVFHLYHVDTFAEAEGPVHLIPVASYDINAGGVQVAALQGQVQNPDKMLVGRRAIAPIRMKMSTKPFFQDAGYVDEQLSYPEVYENVNHSLRWRSVALPVRIRDDAKRDPKEHPTRLKYYINYTTTAQPPAPILPAPVAAHNTSYDASTFTAFKDIVEYHAKRILDRV</sequence>
<accession>A0A2V0RHR3</accession>
<reference evidence="1" key="1">
    <citation type="submission" date="2017-04" db="EMBL/GenBank/DDBJ databases">
        <title>Unveiling RNA virosphere associated with marine microorganisms.</title>
        <authorList>
            <person name="Urayama S."/>
            <person name="Takaki Y."/>
            <person name="Nishi S."/>
            <person name="Yoshida Y."/>
            <person name="Deguchi S."/>
            <person name="Takai K."/>
            <person name="Nunoura T."/>
        </authorList>
    </citation>
    <scope>NUCLEOTIDE SEQUENCE</scope>
</reference>
<dbReference type="EMBL" id="BDQA01000585">
    <property type="protein sequence ID" value="GBH22058.1"/>
    <property type="molecule type" value="Genomic_RNA"/>
</dbReference>
<evidence type="ECO:0000313" key="1">
    <source>
        <dbReference type="EMBL" id="GBH22058.1"/>
    </source>
</evidence>
<proteinExistence type="predicted"/>
<comment type="caution">
    <text evidence="1">The sequence shown here is derived from an EMBL/GenBank/DDBJ whole genome shotgun (WGS) entry which is preliminary data.</text>
</comment>
<name>A0A2V0RHR3_9ZZZZ</name>
<protein>
    <submittedName>
        <fullName evidence="1">Uncharacterized protein</fullName>
    </submittedName>
</protein>